<dbReference type="Pfam" id="PF21365">
    <property type="entry name" value="Glyco_hydro_31_3rd"/>
    <property type="match status" value="1"/>
</dbReference>
<dbReference type="Pfam" id="PF17137">
    <property type="entry name" value="DUF5110"/>
    <property type="match status" value="1"/>
</dbReference>
<dbReference type="GO" id="GO:0030246">
    <property type="term" value="F:carbohydrate binding"/>
    <property type="evidence" value="ECO:0007669"/>
    <property type="project" value="InterPro"/>
</dbReference>
<dbReference type="CDD" id="cd06591">
    <property type="entry name" value="GH31_xylosidase_XylS"/>
    <property type="match status" value="1"/>
</dbReference>
<dbReference type="InterPro" id="IPR017853">
    <property type="entry name" value="GH"/>
</dbReference>
<proteinExistence type="inferred from homology"/>
<dbReference type="InterPro" id="IPR051816">
    <property type="entry name" value="Glycosyl_Hydrolase_31"/>
</dbReference>
<dbReference type="Gene3D" id="3.20.20.80">
    <property type="entry name" value="Glycosidases"/>
    <property type="match status" value="1"/>
</dbReference>
<evidence type="ECO:0000313" key="7">
    <source>
        <dbReference type="EMBL" id="TGV02811.1"/>
    </source>
</evidence>
<accession>A0A4S1DX52</accession>
<feature type="domain" description="Glycoside hydrolase family 31 N-terminal" evidence="4">
    <location>
        <begin position="49"/>
        <end position="208"/>
    </location>
</feature>
<protein>
    <submittedName>
        <fullName evidence="7">Glycoside hydrolase family 31 protein</fullName>
    </submittedName>
</protein>
<keyword evidence="2" id="KW-0326">Glycosidase</keyword>
<dbReference type="PANTHER" id="PTHR43863:SF2">
    <property type="entry name" value="MALTASE-GLUCOAMYLASE"/>
    <property type="match status" value="1"/>
</dbReference>
<evidence type="ECO:0000259" key="6">
    <source>
        <dbReference type="Pfam" id="PF21365"/>
    </source>
</evidence>
<evidence type="ECO:0000313" key="8">
    <source>
        <dbReference type="Proteomes" id="UP000307602"/>
    </source>
</evidence>
<dbReference type="RefSeq" id="WP_135876821.1">
    <property type="nucleotide sequence ID" value="NZ_SRSO01000010.1"/>
</dbReference>
<dbReference type="GO" id="GO:0004553">
    <property type="term" value="F:hydrolase activity, hydrolyzing O-glycosyl compounds"/>
    <property type="evidence" value="ECO:0007669"/>
    <property type="project" value="InterPro"/>
</dbReference>
<dbReference type="EMBL" id="SRSO01000010">
    <property type="protein sequence ID" value="TGV02811.1"/>
    <property type="molecule type" value="Genomic_DNA"/>
</dbReference>
<dbReference type="InterPro" id="IPR011013">
    <property type="entry name" value="Gal_mutarotase_sf_dom"/>
</dbReference>
<comment type="caution">
    <text evidence="7">The sequence shown here is derived from an EMBL/GenBank/DDBJ whole genome shotgun (WGS) entry which is preliminary data.</text>
</comment>
<name>A0A4S1DX52_9FLAO</name>
<organism evidence="7 8">
    <name type="scientific">Flavivirga rizhaonensis</name>
    <dbReference type="NCBI Taxonomy" id="2559571"/>
    <lineage>
        <taxon>Bacteria</taxon>
        <taxon>Pseudomonadati</taxon>
        <taxon>Bacteroidota</taxon>
        <taxon>Flavobacteriia</taxon>
        <taxon>Flavobacteriales</taxon>
        <taxon>Flavobacteriaceae</taxon>
        <taxon>Flavivirga</taxon>
    </lineage>
</organism>
<dbReference type="InterPro" id="IPR048395">
    <property type="entry name" value="Glyco_hydro_31_C"/>
</dbReference>
<dbReference type="Gene3D" id="2.60.40.1760">
    <property type="entry name" value="glycosyl hydrolase (family 31)"/>
    <property type="match status" value="1"/>
</dbReference>
<dbReference type="OrthoDB" id="176168at2"/>
<dbReference type="Proteomes" id="UP000307602">
    <property type="component" value="Unassembled WGS sequence"/>
</dbReference>
<evidence type="ECO:0000259" key="4">
    <source>
        <dbReference type="Pfam" id="PF13802"/>
    </source>
</evidence>
<feature type="domain" description="DUF5110" evidence="5">
    <location>
        <begin position="682"/>
        <end position="745"/>
    </location>
</feature>
<dbReference type="AlphaFoldDB" id="A0A4S1DX52"/>
<dbReference type="GO" id="GO:0005975">
    <property type="term" value="P:carbohydrate metabolic process"/>
    <property type="evidence" value="ECO:0007669"/>
    <property type="project" value="InterPro"/>
</dbReference>
<feature type="domain" description="Glycosyl hydrolase family 31 C-terminal" evidence="6">
    <location>
        <begin position="578"/>
        <end position="665"/>
    </location>
</feature>
<evidence type="ECO:0000259" key="3">
    <source>
        <dbReference type="Pfam" id="PF01055"/>
    </source>
</evidence>
<dbReference type="PANTHER" id="PTHR43863">
    <property type="entry name" value="HYDROLASE, PUTATIVE (AFU_ORTHOLOGUE AFUA_1G03140)-RELATED"/>
    <property type="match status" value="1"/>
</dbReference>
<dbReference type="InterPro" id="IPR025887">
    <property type="entry name" value="Glyco_hydro_31_N_dom"/>
</dbReference>
<dbReference type="InterPro" id="IPR033403">
    <property type="entry name" value="DUF5110"/>
</dbReference>
<dbReference type="SUPFAM" id="SSF51011">
    <property type="entry name" value="Glycosyl hydrolase domain"/>
    <property type="match status" value="1"/>
</dbReference>
<keyword evidence="8" id="KW-1185">Reference proteome</keyword>
<dbReference type="PROSITE" id="PS51257">
    <property type="entry name" value="PROKAR_LIPOPROTEIN"/>
    <property type="match status" value="1"/>
</dbReference>
<dbReference type="CDD" id="cd14752">
    <property type="entry name" value="GH31_N"/>
    <property type="match status" value="1"/>
</dbReference>
<evidence type="ECO:0000259" key="5">
    <source>
        <dbReference type="Pfam" id="PF17137"/>
    </source>
</evidence>
<reference evidence="7 8" key="1">
    <citation type="submission" date="2019-04" db="EMBL/GenBank/DDBJ databases">
        <authorList>
            <person name="Liu A."/>
        </authorList>
    </citation>
    <scope>NUCLEOTIDE SEQUENCE [LARGE SCALE GENOMIC DNA]</scope>
    <source>
        <strain evidence="7 8">RZ03</strain>
    </source>
</reference>
<dbReference type="SUPFAM" id="SSF74650">
    <property type="entry name" value="Galactose mutarotase-like"/>
    <property type="match status" value="1"/>
</dbReference>
<sequence length="775" mass="88269">MNYKKIQKTITTILISLLFFSCNTSKITKTNNGVIAEITNSNDKVDTKIKISVLSPTIVKVATAKTDSILYVPSLIASEFLEKEVAFDISENEDSVEITTDSLIVKLNLLNGTISYADLDGSLLLTESGKEISPYTNDIIGNQNRIKQNFNWTKNEVLYGLGQHNQNSLSLRSKKIELIQENTKVSVPVILSTKGYGIYWDNYSRTIFNDSGDTSYISSEVGDKIQYYFVKGNRFDNIIANLRMLTGEVPMLPKWALGYIQSRNRYKDREELMGVVKKQRKKGIPLDAIILDYLHWGDRGFGSMIFDETDFPDAEGMINELHENYNCKLIVSVWPSFHPSTENWKLFKKDNFLLDLDMGNFGTIHDAFNPKAGQLYYDLVKKNYLDKGVDAIWYDSTEAGDVDRLEKAQSYMGPIAKRLNLYSYFDMKNIYERQIQSAKNRIVILTRSAFLGQQKFGSIVWSGDIGTDFKTLREQVPTGLNFCMTGIPYWNTDIGGYLGGDPKDPKYQEVFTRWFQYGTFTPFFRAHGRRVPSDTRSGENEIWSYGADKEKILTDYINLRYRLLPYIYTLSHKVSAEGYTMMRALAFDFMADEKVHEISDQFMFGDDILVCPVLEAGAIKRAVYLPKGTKWFNFWTNESYNGGQTIEANAPIETIPLFVKAGSILPMGEAIQYASEKNNDILDLMIYGDEDATFTIYEDENDNYNYKEGKFSQIPLTYTAKDKTLTIGALNGGFNGMPHERTFNIFKISEKSGISTTLEKPLSVNYNGNELKIKL</sequence>
<keyword evidence="2 7" id="KW-0378">Hydrolase</keyword>
<evidence type="ECO:0000256" key="2">
    <source>
        <dbReference type="RuleBase" id="RU361185"/>
    </source>
</evidence>
<evidence type="ECO:0000256" key="1">
    <source>
        <dbReference type="ARBA" id="ARBA00007806"/>
    </source>
</evidence>
<dbReference type="Pfam" id="PF01055">
    <property type="entry name" value="Glyco_hydro_31_2nd"/>
    <property type="match status" value="1"/>
</dbReference>
<dbReference type="InterPro" id="IPR013780">
    <property type="entry name" value="Glyco_hydro_b"/>
</dbReference>
<dbReference type="SUPFAM" id="SSF51445">
    <property type="entry name" value="(Trans)glycosidases"/>
    <property type="match status" value="1"/>
</dbReference>
<dbReference type="Pfam" id="PF13802">
    <property type="entry name" value="Gal_mutarotas_2"/>
    <property type="match status" value="1"/>
</dbReference>
<comment type="similarity">
    <text evidence="1 2">Belongs to the glycosyl hydrolase 31 family.</text>
</comment>
<dbReference type="Gene3D" id="2.60.40.1180">
    <property type="entry name" value="Golgi alpha-mannosidase II"/>
    <property type="match status" value="2"/>
</dbReference>
<feature type="domain" description="Glycoside hydrolase family 31 TIM barrel" evidence="3">
    <location>
        <begin position="250"/>
        <end position="570"/>
    </location>
</feature>
<dbReference type="InterPro" id="IPR000322">
    <property type="entry name" value="Glyco_hydro_31_TIM"/>
</dbReference>
<gene>
    <name evidence="7" type="ORF">EM932_08810</name>
</gene>